<evidence type="ECO:0000259" key="6">
    <source>
        <dbReference type="PROSITE" id="PS50011"/>
    </source>
</evidence>
<dbReference type="RefSeq" id="WP_145444208.1">
    <property type="nucleotide sequence ID" value="NZ_CP036280.1"/>
</dbReference>
<dbReference type="InterPro" id="IPR011009">
    <property type="entry name" value="Kinase-like_dom_sf"/>
</dbReference>
<sequence>MSDDGHELRAGLGDADALTAAVYACLLERRLAGEPITHEQALERVKATREVVLRDVLARAEAAMGVEGAVSGSDEPTREETPDPAEIVSVAVSRYEANPQSDSGSIQEDPGEGGDKTSDATVTPVLQGMPGGVAAETPGLPEVAIDRIVDGRYRLMQVLASGGFSRVYLSERVRTHEPVVLKFLSPPSAADRRACDEHFRAEVRALGRLDHPGIAQLLDSGVYHGVYYIVMECVLGETLRSRLRRDPAPDLACRMDVLEQTCDALARAHERGVIHRDIKPENIMVETNGDGSYRARLVDFGLAMVSVFEGEGVLPEAFAGTPRYMAPEQIRREALTEASDLFSLGLVGYELLTGEHPFAAETPEAIREGILDREARDPRELVAEIPGAVAAALLRMLAKEPGDRPASADALSMSLPDDDLT</sequence>
<feature type="region of interest" description="Disordered" evidence="5">
    <location>
        <begin position="96"/>
        <end position="137"/>
    </location>
</feature>
<reference evidence="7 8" key="1">
    <citation type="submission" date="2019-02" db="EMBL/GenBank/DDBJ databases">
        <title>Deep-cultivation of Planctomycetes and their phenomic and genomic characterization uncovers novel biology.</title>
        <authorList>
            <person name="Wiegand S."/>
            <person name="Jogler M."/>
            <person name="Boedeker C."/>
            <person name="Pinto D."/>
            <person name="Vollmers J."/>
            <person name="Rivas-Marin E."/>
            <person name="Kohn T."/>
            <person name="Peeters S.H."/>
            <person name="Heuer A."/>
            <person name="Rast P."/>
            <person name="Oberbeckmann S."/>
            <person name="Bunk B."/>
            <person name="Jeske O."/>
            <person name="Meyerdierks A."/>
            <person name="Storesund J.E."/>
            <person name="Kallscheuer N."/>
            <person name="Luecker S."/>
            <person name="Lage O.M."/>
            <person name="Pohl T."/>
            <person name="Merkel B.J."/>
            <person name="Hornburger P."/>
            <person name="Mueller R.-W."/>
            <person name="Bruemmer F."/>
            <person name="Labrenz M."/>
            <person name="Spormann A.M."/>
            <person name="Op den Camp H."/>
            <person name="Overmann J."/>
            <person name="Amann R."/>
            <person name="Jetten M.S.M."/>
            <person name="Mascher T."/>
            <person name="Medema M.H."/>
            <person name="Devos D.P."/>
            <person name="Kaster A.-K."/>
            <person name="Ovreas L."/>
            <person name="Rohde M."/>
            <person name="Galperin M.Y."/>
            <person name="Jogler C."/>
        </authorList>
    </citation>
    <scope>NUCLEOTIDE SEQUENCE [LARGE SCALE GENOMIC DNA]</scope>
    <source>
        <strain evidence="7 8">Pan265</strain>
    </source>
</reference>
<dbReference type="Pfam" id="PF00069">
    <property type="entry name" value="Pkinase"/>
    <property type="match status" value="1"/>
</dbReference>
<dbReference type="CDD" id="cd14014">
    <property type="entry name" value="STKc_PknB_like"/>
    <property type="match status" value="1"/>
</dbReference>
<dbReference type="KEGG" id="mcad:Pan265_00370"/>
<dbReference type="PROSITE" id="PS50011">
    <property type="entry name" value="PROTEIN_KINASE_DOM"/>
    <property type="match status" value="1"/>
</dbReference>
<dbReference type="InterPro" id="IPR000719">
    <property type="entry name" value="Prot_kinase_dom"/>
</dbReference>
<keyword evidence="1 7" id="KW-0808">Transferase</keyword>
<dbReference type="PROSITE" id="PS00108">
    <property type="entry name" value="PROTEIN_KINASE_ST"/>
    <property type="match status" value="1"/>
</dbReference>
<evidence type="ECO:0000256" key="5">
    <source>
        <dbReference type="SAM" id="MobiDB-lite"/>
    </source>
</evidence>
<name>A0A518BTD5_9BACT</name>
<evidence type="ECO:0000256" key="1">
    <source>
        <dbReference type="ARBA" id="ARBA00022679"/>
    </source>
</evidence>
<dbReference type="AlphaFoldDB" id="A0A518BTD5"/>
<dbReference type="SMART" id="SM00220">
    <property type="entry name" value="S_TKc"/>
    <property type="match status" value="1"/>
</dbReference>
<dbReference type="SUPFAM" id="SSF56112">
    <property type="entry name" value="Protein kinase-like (PK-like)"/>
    <property type="match status" value="1"/>
</dbReference>
<keyword evidence="3 7" id="KW-0418">Kinase</keyword>
<dbReference type="Gene3D" id="3.30.200.20">
    <property type="entry name" value="Phosphorylase Kinase, domain 1"/>
    <property type="match status" value="1"/>
</dbReference>
<dbReference type="PANTHER" id="PTHR43289:SF6">
    <property type="entry name" value="SERINE_THREONINE-PROTEIN KINASE NEKL-3"/>
    <property type="match status" value="1"/>
</dbReference>
<evidence type="ECO:0000256" key="2">
    <source>
        <dbReference type="ARBA" id="ARBA00022741"/>
    </source>
</evidence>
<dbReference type="GO" id="GO:0004674">
    <property type="term" value="F:protein serine/threonine kinase activity"/>
    <property type="evidence" value="ECO:0007669"/>
    <property type="project" value="UniProtKB-EC"/>
</dbReference>
<organism evidence="7 8">
    <name type="scientific">Mucisphaera calidilacus</name>
    <dbReference type="NCBI Taxonomy" id="2527982"/>
    <lineage>
        <taxon>Bacteria</taxon>
        <taxon>Pseudomonadati</taxon>
        <taxon>Planctomycetota</taxon>
        <taxon>Phycisphaerae</taxon>
        <taxon>Phycisphaerales</taxon>
        <taxon>Phycisphaeraceae</taxon>
        <taxon>Mucisphaera</taxon>
    </lineage>
</organism>
<dbReference type="PANTHER" id="PTHR43289">
    <property type="entry name" value="MITOGEN-ACTIVATED PROTEIN KINASE KINASE KINASE 20-RELATED"/>
    <property type="match status" value="1"/>
</dbReference>
<dbReference type="Proteomes" id="UP000320386">
    <property type="component" value="Chromosome"/>
</dbReference>
<keyword evidence="8" id="KW-1185">Reference proteome</keyword>
<keyword evidence="2" id="KW-0547">Nucleotide-binding</keyword>
<dbReference type="EMBL" id="CP036280">
    <property type="protein sequence ID" value="QDU70215.1"/>
    <property type="molecule type" value="Genomic_DNA"/>
</dbReference>
<dbReference type="OrthoDB" id="6111975at2"/>
<evidence type="ECO:0000313" key="7">
    <source>
        <dbReference type="EMBL" id="QDU70215.1"/>
    </source>
</evidence>
<protein>
    <submittedName>
        <fullName evidence="7">Serine/threonine-protein kinase PrkC</fullName>
        <ecNumber evidence="7">2.7.11.1</ecNumber>
    </submittedName>
</protein>
<dbReference type="GO" id="GO:0005524">
    <property type="term" value="F:ATP binding"/>
    <property type="evidence" value="ECO:0007669"/>
    <property type="project" value="UniProtKB-KW"/>
</dbReference>
<keyword evidence="4" id="KW-0067">ATP-binding</keyword>
<feature type="domain" description="Protein kinase" evidence="6">
    <location>
        <begin position="153"/>
        <end position="420"/>
    </location>
</feature>
<dbReference type="EC" id="2.7.11.1" evidence="7"/>
<evidence type="ECO:0000256" key="4">
    <source>
        <dbReference type="ARBA" id="ARBA00022840"/>
    </source>
</evidence>
<evidence type="ECO:0000256" key="3">
    <source>
        <dbReference type="ARBA" id="ARBA00022777"/>
    </source>
</evidence>
<accession>A0A518BTD5</accession>
<dbReference type="InterPro" id="IPR008271">
    <property type="entry name" value="Ser/Thr_kinase_AS"/>
</dbReference>
<gene>
    <name evidence="7" type="primary">prkC_1</name>
    <name evidence="7" type="ORF">Pan265_00370</name>
</gene>
<feature type="region of interest" description="Disordered" evidence="5">
    <location>
        <begin position="402"/>
        <end position="421"/>
    </location>
</feature>
<evidence type="ECO:0000313" key="8">
    <source>
        <dbReference type="Proteomes" id="UP000320386"/>
    </source>
</evidence>
<proteinExistence type="predicted"/>
<dbReference type="Gene3D" id="1.10.510.10">
    <property type="entry name" value="Transferase(Phosphotransferase) domain 1"/>
    <property type="match status" value="1"/>
</dbReference>